<dbReference type="GO" id="GO:0043335">
    <property type="term" value="P:protein unfolding"/>
    <property type="evidence" value="ECO:0007669"/>
    <property type="project" value="TreeGrafter"/>
</dbReference>
<name>A0A1F5KU54_9BACT</name>
<evidence type="ECO:0000259" key="12">
    <source>
        <dbReference type="Pfam" id="PF05698"/>
    </source>
</evidence>
<comment type="catalytic activity">
    <reaction evidence="1">
        <text>[protein]-peptidylproline (omega=180) = [protein]-peptidylproline (omega=0)</text>
        <dbReference type="Rhea" id="RHEA:16237"/>
        <dbReference type="Rhea" id="RHEA-COMP:10747"/>
        <dbReference type="Rhea" id="RHEA-COMP:10748"/>
        <dbReference type="ChEBI" id="CHEBI:83833"/>
        <dbReference type="ChEBI" id="CHEBI:83834"/>
        <dbReference type="EC" id="5.2.1.8"/>
    </reaction>
</comment>
<comment type="caution">
    <text evidence="13">The sequence shown here is derived from an EMBL/GenBank/DDBJ whole genome shotgun (WGS) entry which is preliminary data.</text>
</comment>
<evidence type="ECO:0000256" key="9">
    <source>
        <dbReference type="ARBA" id="ARBA00029986"/>
    </source>
</evidence>
<organism evidence="13 14">
    <name type="scientific">Candidatus Daviesbacteria bacterium RIFCSPLOWO2_01_FULL_39_12</name>
    <dbReference type="NCBI Taxonomy" id="1797785"/>
    <lineage>
        <taxon>Bacteria</taxon>
        <taxon>Candidatus Daviesiibacteriota</taxon>
    </lineage>
</organism>
<comment type="similarity">
    <text evidence="3">Belongs to the FKBP-type PPIase family. Tig subfamily.</text>
</comment>
<dbReference type="InterPro" id="IPR008880">
    <property type="entry name" value="Trigger_fac_C"/>
</dbReference>
<keyword evidence="8" id="KW-0413">Isomerase</keyword>
<evidence type="ECO:0000256" key="4">
    <source>
        <dbReference type="ARBA" id="ARBA00013194"/>
    </source>
</evidence>
<dbReference type="GO" id="GO:0044183">
    <property type="term" value="F:protein folding chaperone"/>
    <property type="evidence" value="ECO:0007669"/>
    <property type="project" value="TreeGrafter"/>
</dbReference>
<dbReference type="SUPFAM" id="SSF102735">
    <property type="entry name" value="Trigger factor ribosome-binding domain"/>
    <property type="match status" value="1"/>
</dbReference>
<evidence type="ECO:0000256" key="6">
    <source>
        <dbReference type="ARBA" id="ARBA00023110"/>
    </source>
</evidence>
<sequence length="377" mass="42110">MITKNIVKQQKSIVEVTVAVPWMDLQPTYDQTLQKMAQDVEIAGFRKGAAPLNMVEGQLGTRLQDEVLKVAMPNFLIQALQGSDIVPIDYPKYDLISFVKGQQFQYKATITNRPAVSVGNYKSIKVTRPQIKLVTEDEVQKVVDDLYKRWKVRNPVGSGSSVMGQGSSSQTQGQTGSINFQGGNQIATSPSAPRNDGGANGQADVADDTFAKAMGATTLADLRTKIRSDLEANVKYNNELDYEEAILQEVEKITTVELPEILIQDELNRMLVSLQRRVADMGLLLEDYLKGQGKTLEQIKSEWRGQAEKNVRMELGLADIARMENVTISDSDLQAEIDKIQDQRIKQQFQSQEPRLQLRHALRQTRTLDLLKKMVGG</sequence>
<dbReference type="AlphaFoldDB" id="A0A1F5KU54"/>
<keyword evidence="7" id="KW-0143">Chaperone</keyword>
<evidence type="ECO:0000256" key="5">
    <source>
        <dbReference type="ARBA" id="ARBA00016902"/>
    </source>
</evidence>
<feature type="compositionally biased region" description="Low complexity" evidence="10">
    <location>
        <begin position="158"/>
        <end position="177"/>
    </location>
</feature>
<dbReference type="EMBL" id="MFDM01000003">
    <property type="protein sequence ID" value="OGE44369.1"/>
    <property type="molecule type" value="Genomic_DNA"/>
</dbReference>
<feature type="region of interest" description="Disordered" evidence="10">
    <location>
        <begin position="158"/>
        <end position="204"/>
    </location>
</feature>
<dbReference type="Gene3D" id="3.30.70.1050">
    <property type="entry name" value="Trigger factor ribosome-binding domain"/>
    <property type="match status" value="1"/>
</dbReference>
<evidence type="ECO:0000256" key="8">
    <source>
        <dbReference type="ARBA" id="ARBA00023235"/>
    </source>
</evidence>
<reference evidence="13 14" key="1">
    <citation type="journal article" date="2016" name="Nat. Commun.">
        <title>Thousands of microbial genomes shed light on interconnected biogeochemical processes in an aquifer system.</title>
        <authorList>
            <person name="Anantharaman K."/>
            <person name="Brown C.T."/>
            <person name="Hug L.A."/>
            <person name="Sharon I."/>
            <person name="Castelle C.J."/>
            <person name="Probst A.J."/>
            <person name="Thomas B.C."/>
            <person name="Singh A."/>
            <person name="Wilkins M.J."/>
            <person name="Karaoz U."/>
            <person name="Brodie E.L."/>
            <person name="Williams K.H."/>
            <person name="Hubbard S.S."/>
            <person name="Banfield J.F."/>
        </authorList>
    </citation>
    <scope>NUCLEOTIDE SEQUENCE [LARGE SCALE GENOMIC DNA]</scope>
</reference>
<evidence type="ECO:0000256" key="10">
    <source>
        <dbReference type="SAM" id="MobiDB-lite"/>
    </source>
</evidence>
<dbReference type="InterPro" id="IPR037041">
    <property type="entry name" value="Trigger_fac_C_sf"/>
</dbReference>
<dbReference type="Pfam" id="PF05697">
    <property type="entry name" value="Trigger_N"/>
    <property type="match status" value="1"/>
</dbReference>
<dbReference type="GO" id="GO:0015031">
    <property type="term" value="P:protein transport"/>
    <property type="evidence" value="ECO:0007669"/>
    <property type="project" value="InterPro"/>
</dbReference>
<feature type="domain" description="Trigger factor C-terminal" evidence="12">
    <location>
        <begin position="218"/>
        <end position="372"/>
    </location>
</feature>
<dbReference type="PANTHER" id="PTHR30560:SF3">
    <property type="entry name" value="TRIGGER FACTOR-LIKE PROTEIN TIG, CHLOROPLASTIC"/>
    <property type="match status" value="1"/>
</dbReference>
<dbReference type="InterPro" id="IPR027304">
    <property type="entry name" value="Trigger_fact/SurA_dom_sf"/>
</dbReference>
<dbReference type="InterPro" id="IPR005215">
    <property type="entry name" value="Trig_fac"/>
</dbReference>
<evidence type="ECO:0000256" key="3">
    <source>
        <dbReference type="ARBA" id="ARBA00005464"/>
    </source>
</evidence>
<dbReference type="GO" id="GO:0043022">
    <property type="term" value="F:ribosome binding"/>
    <property type="evidence" value="ECO:0007669"/>
    <property type="project" value="TreeGrafter"/>
</dbReference>
<dbReference type="STRING" id="1797785.A3B45_03780"/>
<accession>A0A1F5KU54</accession>
<dbReference type="Pfam" id="PF05698">
    <property type="entry name" value="Trigger_C"/>
    <property type="match status" value="1"/>
</dbReference>
<proteinExistence type="inferred from homology"/>
<feature type="compositionally biased region" description="Polar residues" evidence="10">
    <location>
        <begin position="178"/>
        <end position="192"/>
    </location>
</feature>
<dbReference type="GO" id="GO:0051083">
    <property type="term" value="P:'de novo' cotranslational protein folding"/>
    <property type="evidence" value="ECO:0007669"/>
    <property type="project" value="TreeGrafter"/>
</dbReference>
<keyword evidence="6" id="KW-0697">Rotamase</keyword>
<evidence type="ECO:0000313" key="13">
    <source>
        <dbReference type="EMBL" id="OGE44369.1"/>
    </source>
</evidence>
<dbReference type="Gene3D" id="1.10.3120.10">
    <property type="entry name" value="Trigger factor, C-terminal domain"/>
    <property type="match status" value="1"/>
</dbReference>
<evidence type="ECO:0000256" key="1">
    <source>
        <dbReference type="ARBA" id="ARBA00000971"/>
    </source>
</evidence>
<dbReference type="InterPro" id="IPR008881">
    <property type="entry name" value="Trigger_fac_ribosome-bd_bac"/>
</dbReference>
<gene>
    <name evidence="13" type="ORF">A3B45_03780</name>
</gene>
<dbReference type="InterPro" id="IPR036611">
    <property type="entry name" value="Trigger_fac_ribosome-bd_sf"/>
</dbReference>
<dbReference type="EC" id="5.2.1.8" evidence="4"/>
<comment type="subcellular location">
    <subcellularLocation>
        <location evidence="2">Cytoplasm</location>
    </subcellularLocation>
</comment>
<evidence type="ECO:0000259" key="11">
    <source>
        <dbReference type="Pfam" id="PF05697"/>
    </source>
</evidence>
<dbReference type="SUPFAM" id="SSF109998">
    <property type="entry name" value="Triger factor/SurA peptide-binding domain-like"/>
    <property type="match status" value="1"/>
</dbReference>
<dbReference type="Proteomes" id="UP000178565">
    <property type="component" value="Unassembled WGS sequence"/>
</dbReference>
<protein>
    <recommendedName>
        <fullName evidence="5">Trigger factor</fullName>
        <ecNumber evidence="4">5.2.1.8</ecNumber>
    </recommendedName>
    <alternativeName>
        <fullName evidence="9">PPIase</fullName>
    </alternativeName>
</protein>
<feature type="domain" description="Trigger factor ribosome-binding bacterial" evidence="11">
    <location>
        <begin position="5"/>
        <end position="146"/>
    </location>
</feature>
<evidence type="ECO:0000313" key="14">
    <source>
        <dbReference type="Proteomes" id="UP000178565"/>
    </source>
</evidence>
<evidence type="ECO:0000256" key="2">
    <source>
        <dbReference type="ARBA" id="ARBA00004496"/>
    </source>
</evidence>
<evidence type="ECO:0000256" key="7">
    <source>
        <dbReference type="ARBA" id="ARBA00023186"/>
    </source>
</evidence>
<dbReference type="GO" id="GO:0005737">
    <property type="term" value="C:cytoplasm"/>
    <property type="evidence" value="ECO:0007669"/>
    <property type="project" value="UniProtKB-SubCell"/>
</dbReference>
<dbReference type="PANTHER" id="PTHR30560">
    <property type="entry name" value="TRIGGER FACTOR CHAPERONE AND PEPTIDYL-PROLYL CIS/TRANS ISOMERASE"/>
    <property type="match status" value="1"/>
</dbReference>
<dbReference type="GO" id="GO:0003755">
    <property type="term" value="F:peptidyl-prolyl cis-trans isomerase activity"/>
    <property type="evidence" value="ECO:0007669"/>
    <property type="project" value="UniProtKB-KW"/>
</dbReference>